<feature type="domain" description="DUF4439" evidence="2">
    <location>
        <begin position="28"/>
        <end position="163"/>
    </location>
</feature>
<dbReference type="RefSeq" id="WP_280830114.1">
    <property type="nucleotide sequence ID" value="NZ_JARXVE010000001.1"/>
</dbReference>
<proteinExistence type="predicted"/>
<dbReference type="SUPFAM" id="SSF47240">
    <property type="entry name" value="Ferritin-like"/>
    <property type="match status" value="1"/>
</dbReference>
<dbReference type="EMBL" id="JARXVE010000001">
    <property type="protein sequence ID" value="MDH6193395.1"/>
    <property type="molecule type" value="Genomic_DNA"/>
</dbReference>
<dbReference type="InterPro" id="IPR029447">
    <property type="entry name" value="DUF4439"/>
</dbReference>
<dbReference type="Proteomes" id="UP001160130">
    <property type="component" value="Unassembled WGS sequence"/>
</dbReference>
<dbReference type="Gene3D" id="1.20.1260.10">
    <property type="match status" value="1"/>
</dbReference>
<evidence type="ECO:0000313" key="3">
    <source>
        <dbReference type="EMBL" id="MDH6193395.1"/>
    </source>
</evidence>
<dbReference type="CDD" id="cd00657">
    <property type="entry name" value="Ferritin_like"/>
    <property type="match status" value="1"/>
</dbReference>
<accession>A0ABT6KRN7</accession>
<organism evidence="3 4">
    <name type="scientific">Mycolicibacterium frederiksbergense</name>
    <dbReference type="NCBI Taxonomy" id="117567"/>
    <lineage>
        <taxon>Bacteria</taxon>
        <taxon>Bacillati</taxon>
        <taxon>Actinomycetota</taxon>
        <taxon>Actinomycetes</taxon>
        <taxon>Mycobacteriales</taxon>
        <taxon>Mycobacteriaceae</taxon>
        <taxon>Mycolicibacterium</taxon>
    </lineage>
</organism>
<evidence type="ECO:0000259" key="2">
    <source>
        <dbReference type="Pfam" id="PF14530"/>
    </source>
</evidence>
<evidence type="ECO:0000313" key="4">
    <source>
        <dbReference type="Proteomes" id="UP001160130"/>
    </source>
</evidence>
<dbReference type="InterPro" id="IPR012347">
    <property type="entry name" value="Ferritin-like"/>
</dbReference>
<dbReference type="InterPro" id="IPR009078">
    <property type="entry name" value="Ferritin-like_SF"/>
</dbReference>
<feature type="region of interest" description="Disordered" evidence="1">
    <location>
        <begin position="1"/>
        <end position="23"/>
    </location>
</feature>
<gene>
    <name evidence="3" type="ORF">M2272_000016</name>
</gene>
<evidence type="ECO:0000256" key="1">
    <source>
        <dbReference type="SAM" id="MobiDB-lite"/>
    </source>
</evidence>
<feature type="compositionally biased region" description="Pro residues" evidence="1">
    <location>
        <begin position="1"/>
        <end position="15"/>
    </location>
</feature>
<comment type="caution">
    <text evidence="3">The sequence shown here is derived from an EMBL/GenBank/DDBJ whole genome shotgun (WGS) entry which is preliminary data.</text>
</comment>
<keyword evidence="4" id="KW-1185">Reference proteome</keyword>
<dbReference type="Pfam" id="PF14530">
    <property type="entry name" value="DUF4439"/>
    <property type="match status" value="1"/>
</dbReference>
<sequence length="165" mass="17193">MTSPQPSPQPSPLPTQAPTRPSTAADAALFDAVAAEHGVIYGYGLVSAHSTPEDNALVANAMAEHRARREEAAAMLHARSVTPPLPASGYQLPAPVTDPTDAANLAVRMEEDAATAWRAVLEQAASTEDRAFAVTALTQSAVTAARWRAILNTWPVTVAFPGGGE</sequence>
<protein>
    <recommendedName>
        <fullName evidence="2">DUF4439 domain-containing protein</fullName>
    </recommendedName>
</protein>
<name>A0ABT6KRN7_9MYCO</name>
<reference evidence="3 4" key="1">
    <citation type="submission" date="2023-04" db="EMBL/GenBank/DDBJ databases">
        <title>Forest soil microbial communities from Buena Vista Peninsula, Colon Province, Panama.</title>
        <authorList>
            <person name="Bouskill N."/>
        </authorList>
    </citation>
    <scope>NUCLEOTIDE SEQUENCE [LARGE SCALE GENOMIC DNA]</scope>
    <source>
        <strain evidence="3 4">AC80</strain>
    </source>
</reference>